<evidence type="ECO:0000313" key="1">
    <source>
        <dbReference type="EMBL" id="BBM35474.1"/>
    </source>
</evidence>
<reference evidence="1 2" key="1">
    <citation type="submission" date="2019-07" db="EMBL/GenBank/DDBJ databases">
        <title>Complete Genome Sequence of Leptotrichia goodfellowii Strain JCM 16774.</title>
        <authorList>
            <person name="Watanabe S."/>
            <person name="Cui L."/>
        </authorList>
    </citation>
    <scope>NUCLEOTIDE SEQUENCE [LARGE SCALE GENOMIC DNA]</scope>
    <source>
        <strain evidence="1 2">JCM16774</strain>
    </source>
</reference>
<proteinExistence type="predicted"/>
<accession>A0A510J8H8</accession>
<dbReference type="Proteomes" id="UP000321606">
    <property type="component" value="Chromosome"/>
</dbReference>
<dbReference type="EMBL" id="AP019822">
    <property type="protein sequence ID" value="BBM35474.1"/>
    <property type="molecule type" value="Genomic_DNA"/>
</dbReference>
<dbReference type="AlphaFoldDB" id="A0A510J8H8"/>
<sequence length="135" mass="16268">MLLKTGEQIERDLYYKFKDFDINEISKEVKIDPEIIEKIIGGSEFEHIKEWLKLIEMVTQDVQFIECSDMINLINESIMLYGTKKKYKIKYKARSRKHVKFYEIIDFEKADEEYFGVILTLPQILKLFEFQNKII</sequence>
<evidence type="ECO:0000313" key="2">
    <source>
        <dbReference type="Proteomes" id="UP000321606"/>
    </source>
</evidence>
<name>A0A510J8H8_9FUSO</name>
<dbReference type="KEGG" id="lgo:JCM16774_0387"/>
<gene>
    <name evidence="1" type="ORF">JCM16774_0387</name>
</gene>
<organism evidence="1 2">
    <name type="scientific">Pseudoleptotrichia goodfellowii</name>
    <dbReference type="NCBI Taxonomy" id="157692"/>
    <lineage>
        <taxon>Bacteria</taxon>
        <taxon>Fusobacteriati</taxon>
        <taxon>Fusobacteriota</taxon>
        <taxon>Fusobacteriia</taxon>
        <taxon>Fusobacteriales</taxon>
        <taxon>Leptotrichiaceae</taxon>
        <taxon>Pseudoleptotrichia</taxon>
    </lineage>
</organism>
<dbReference type="RefSeq" id="WP_026737036.1">
    <property type="nucleotide sequence ID" value="NZ_AP019822.1"/>
</dbReference>
<protein>
    <submittedName>
        <fullName evidence="1">Uncharacterized protein</fullName>
    </submittedName>
</protein>